<dbReference type="PANTHER" id="PTHR31234:SF68">
    <property type="entry name" value="EXPRESSED PROTEIN"/>
    <property type="match status" value="1"/>
</dbReference>
<name>A0A8S0PGQ3_OLEEU</name>
<keyword evidence="2 4" id="KW-0472">Membrane</keyword>
<feature type="transmembrane region" description="Helical" evidence="4">
    <location>
        <begin position="77"/>
        <end position="102"/>
    </location>
</feature>
<comment type="caution">
    <text evidence="5">The sequence shown here is derived from an EMBL/GenBank/DDBJ whole genome shotgun (WGS) entry which is preliminary data.</text>
</comment>
<proteinExistence type="predicted"/>
<dbReference type="EMBL" id="CACTIH010000059">
    <property type="protein sequence ID" value="CAA2945377.1"/>
    <property type="molecule type" value="Genomic_DNA"/>
</dbReference>
<dbReference type="OrthoDB" id="996955at2759"/>
<dbReference type="Proteomes" id="UP000594638">
    <property type="component" value="Unassembled WGS sequence"/>
</dbReference>
<sequence length="269" mass="29577">MEERDCPSEDGKDEPAPSNSMALVSGPLPLENSETYIVQIPRDQVYRIPPPENAEIVESYRRPAQDKKKKTNFGGSCWWIIMAFALIGLTVGISVGVVRALYNPKHPTFSVTQIHVKNLEQSVNGHHGSGSSPEYDVTLQAHNPNERMDVSYKGAAGKASIEFNKQKIARGGVPNLTQDPNSSTNISLILHGIKGSISKDIVNSLNDTKPKSMQLKIEVPMEVKSWAKTVQKDMNITCDFKCNFLVFIGMTLLVWCDGDGGDGDNEMTV</sequence>
<organism evidence="5 6">
    <name type="scientific">Olea europaea subsp. europaea</name>
    <dbReference type="NCBI Taxonomy" id="158383"/>
    <lineage>
        <taxon>Eukaryota</taxon>
        <taxon>Viridiplantae</taxon>
        <taxon>Streptophyta</taxon>
        <taxon>Embryophyta</taxon>
        <taxon>Tracheophyta</taxon>
        <taxon>Spermatophyta</taxon>
        <taxon>Magnoliopsida</taxon>
        <taxon>eudicotyledons</taxon>
        <taxon>Gunneridae</taxon>
        <taxon>Pentapetalae</taxon>
        <taxon>asterids</taxon>
        <taxon>lamiids</taxon>
        <taxon>Lamiales</taxon>
        <taxon>Oleaceae</taxon>
        <taxon>Oleeae</taxon>
        <taxon>Olea</taxon>
    </lineage>
</organism>
<keyword evidence="4" id="KW-0812">Transmembrane</keyword>
<evidence type="ECO:0000313" key="6">
    <source>
        <dbReference type="Proteomes" id="UP000594638"/>
    </source>
</evidence>
<dbReference type="InterPro" id="IPR044839">
    <property type="entry name" value="NDR1-like"/>
</dbReference>
<evidence type="ECO:0000256" key="3">
    <source>
        <dbReference type="SAM" id="MobiDB-lite"/>
    </source>
</evidence>
<reference evidence="5 6" key="1">
    <citation type="submission" date="2019-12" db="EMBL/GenBank/DDBJ databases">
        <authorList>
            <person name="Alioto T."/>
            <person name="Alioto T."/>
            <person name="Gomez Garrido J."/>
        </authorList>
    </citation>
    <scope>NUCLEOTIDE SEQUENCE [LARGE SCALE GENOMIC DNA]</scope>
</reference>
<dbReference type="AlphaFoldDB" id="A0A8S0PGQ3"/>
<dbReference type="GO" id="GO:0005886">
    <property type="term" value="C:plasma membrane"/>
    <property type="evidence" value="ECO:0007669"/>
    <property type="project" value="TreeGrafter"/>
</dbReference>
<dbReference type="Gene3D" id="2.60.40.1820">
    <property type="match status" value="1"/>
</dbReference>
<keyword evidence="4" id="KW-1133">Transmembrane helix</keyword>
<feature type="compositionally biased region" description="Basic and acidic residues" evidence="3">
    <location>
        <begin position="1"/>
        <end position="15"/>
    </location>
</feature>
<dbReference type="PANTHER" id="PTHR31234">
    <property type="entry name" value="LATE EMBRYOGENESIS ABUNDANT (LEA) HYDROXYPROLINE-RICH GLYCOPROTEIN FAMILY"/>
    <property type="match status" value="1"/>
</dbReference>
<accession>A0A8S0PGQ3</accession>
<evidence type="ECO:0008006" key="7">
    <source>
        <dbReference type="Google" id="ProtNLM"/>
    </source>
</evidence>
<evidence type="ECO:0000256" key="1">
    <source>
        <dbReference type="ARBA" id="ARBA00004370"/>
    </source>
</evidence>
<feature type="region of interest" description="Disordered" evidence="3">
    <location>
        <begin position="1"/>
        <end position="27"/>
    </location>
</feature>
<comment type="subcellular location">
    <subcellularLocation>
        <location evidence="1">Membrane</location>
    </subcellularLocation>
</comment>
<evidence type="ECO:0000313" key="5">
    <source>
        <dbReference type="EMBL" id="CAA2945377.1"/>
    </source>
</evidence>
<dbReference type="Gramene" id="OE9A068271T1">
    <property type="protein sequence ID" value="OE9A068271C1"/>
    <property type="gene ID" value="OE9A068271"/>
</dbReference>
<protein>
    <recommendedName>
        <fullName evidence="7">Late embryogenesis abundant protein LEA-2 subgroup domain-containing protein</fullName>
    </recommendedName>
</protein>
<dbReference type="GO" id="GO:0098542">
    <property type="term" value="P:defense response to other organism"/>
    <property type="evidence" value="ECO:0007669"/>
    <property type="project" value="InterPro"/>
</dbReference>
<keyword evidence="6" id="KW-1185">Reference proteome</keyword>
<evidence type="ECO:0000256" key="2">
    <source>
        <dbReference type="ARBA" id="ARBA00023136"/>
    </source>
</evidence>
<evidence type="ECO:0000256" key="4">
    <source>
        <dbReference type="SAM" id="Phobius"/>
    </source>
</evidence>
<gene>
    <name evidence="5" type="ORF">OLEA9_A068271</name>
</gene>